<dbReference type="SUPFAM" id="SSF141523">
    <property type="entry name" value="L,D-transpeptidase catalytic domain-like"/>
    <property type="match status" value="1"/>
</dbReference>
<dbReference type="GO" id="GO:0004180">
    <property type="term" value="F:carboxypeptidase activity"/>
    <property type="evidence" value="ECO:0007669"/>
    <property type="project" value="UniProtKB-ARBA"/>
</dbReference>
<gene>
    <name evidence="9" type="ORF">EAS56_19885</name>
    <name evidence="8" type="ORF">XH91_01340</name>
</gene>
<dbReference type="PANTHER" id="PTHR38589">
    <property type="entry name" value="BLR0621 PROTEIN"/>
    <property type="match status" value="1"/>
</dbReference>
<keyword evidence="5" id="KW-0573">Peptidoglycan synthesis</keyword>
<protein>
    <submittedName>
        <fullName evidence="8">L,D-transpeptidase catalytic domain protein</fullName>
    </submittedName>
</protein>
<dbReference type="GO" id="GO:0009252">
    <property type="term" value="P:peptidoglycan biosynthetic process"/>
    <property type="evidence" value="ECO:0007669"/>
    <property type="project" value="UniProtKB-KW"/>
</dbReference>
<dbReference type="KEGG" id="bgz:XH91_01340"/>
<evidence type="ECO:0000313" key="10">
    <source>
        <dbReference type="Proteomes" id="UP000288972"/>
    </source>
</evidence>
<evidence type="ECO:0000256" key="1">
    <source>
        <dbReference type="ARBA" id="ARBA00004752"/>
    </source>
</evidence>
<keyword evidence="4" id="KW-0133">Cell shape</keyword>
<evidence type="ECO:0000259" key="7">
    <source>
        <dbReference type="Pfam" id="PF03734"/>
    </source>
</evidence>
<feature type="domain" description="L,D-TPase catalytic" evidence="7">
    <location>
        <begin position="49"/>
        <end position="196"/>
    </location>
</feature>
<dbReference type="InterPro" id="IPR005490">
    <property type="entry name" value="LD_TPept_cat_dom"/>
</dbReference>
<proteinExistence type="inferred from homology"/>
<dbReference type="GO" id="GO:0071555">
    <property type="term" value="P:cell wall organization"/>
    <property type="evidence" value="ECO:0007669"/>
    <property type="project" value="UniProtKB-KW"/>
</dbReference>
<evidence type="ECO:0000313" key="8">
    <source>
        <dbReference type="EMBL" id="QAU44131.1"/>
    </source>
</evidence>
<evidence type="ECO:0000256" key="3">
    <source>
        <dbReference type="ARBA" id="ARBA00022679"/>
    </source>
</evidence>
<dbReference type="EMBL" id="CP030053">
    <property type="protein sequence ID" value="QAU44131.1"/>
    <property type="molecule type" value="Genomic_DNA"/>
</dbReference>
<reference evidence="8 10" key="1">
    <citation type="submission" date="2018-06" db="EMBL/GenBank/DDBJ databases">
        <title>Comparative genomics of rhizobia nodulating Arachis hypogaea in China.</title>
        <authorList>
            <person name="Li Y."/>
        </authorList>
    </citation>
    <scope>NUCLEOTIDE SEQUENCE [LARGE SCALE GENOMIC DNA]</scope>
    <source>
        <strain evidence="8 10">CCBAU 51670</strain>
    </source>
</reference>
<comment type="pathway">
    <text evidence="1">Cell wall biogenesis; peptidoglycan biosynthesis.</text>
</comment>
<dbReference type="EMBL" id="RDQZ01000016">
    <property type="protein sequence ID" value="RXH11493.1"/>
    <property type="molecule type" value="Genomic_DNA"/>
</dbReference>
<dbReference type="InterPro" id="IPR038063">
    <property type="entry name" value="Transpep_catalytic_dom"/>
</dbReference>
<accession>A0AAE5WW10</accession>
<evidence type="ECO:0000256" key="2">
    <source>
        <dbReference type="ARBA" id="ARBA00005992"/>
    </source>
</evidence>
<sequence length="197" mass="21855">MNSTSRFHMKTKAVSASYAGNRGNAPLSSIRVKPAAGNPRRGWLTAGNLTIPVALGRGGILANKREGDGGTPRGSFRPRQLWWRGDRHNRPGTFLLARIITDADAWCEDPSDRHYNQWIRRGQGEGGDRLKRADHLYDFIIEIDHNTRPRIAGRGSAVFLHLARDNFGPTAGCVSMTKAAMLHLLRRIGPRTRIIIG</sequence>
<dbReference type="Pfam" id="PF03734">
    <property type="entry name" value="YkuD"/>
    <property type="match status" value="1"/>
</dbReference>
<name>A0AAE5WW10_9BRAD</name>
<keyword evidence="11" id="KW-1185">Reference proteome</keyword>
<evidence type="ECO:0000313" key="11">
    <source>
        <dbReference type="Proteomes" id="UP000290401"/>
    </source>
</evidence>
<dbReference type="GO" id="GO:0016740">
    <property type="term" value="F:transferase activity"/>
    <property type="evidence" value="ECO:0007669"/>
    <property type="project" value="UniProtKB-KW"/>
</dbReference>
<dbReference type="AlphaFoldDB" id="A0AAE5WW10"/>
<dbReference type="PANTHER" id="PTHR38589:SF1">
    <property type="entry name" value="BLR0621 PROTEIN"/>
    <property type="match status" value="1"/>
</dbReference>
<dbReference type="Proteomes" id="UP000288972">
    <property type="component" value="Chromosome"/>
</dbReference>
<evidence type="ECO:0000256" key="6">
    <source>
        <dbReference type="ARBA" id="ARBA00023316"/>
    </source>
</evidence>
<evidence type="ECO:0000256" key="4">
    <source>
        <dbReference type="ARBA" id="ARBA00022960"/>
    </source>
</evidence>
<evidence type="ECO:0000313" key="9">
    <source>
        <dbReference type="EMBL" id="RXH11493.1"/>
    </source>
</evidence>
<comment type="similarity">
    <text evidence="2">Belongs to the YkuD family.</text>
</comment>
<dbReference type="Proteomes" id="UP000290401">
    <property type="component" value="Unassembled WGS sequence"/>
</dbReference>
<keyword evidence="6" id="KW-0961">Cell wall biogenesis/degradation</keyword>
<reference evidence="9 11" key="2">
    <citation type="submission" date="2018-10" db="EMBL/GenBank/DDBJ databases">
        <title>Bradyrhizobium sp. nov., effective nodules isolated from peanut in China.</title>
        <authorList>
            <person name="Li Y."/>
        </authorList>
    </citation>
    <scope>NUCLEOTIDE SEQUENCE [LARGE SCALE GENOMIC DNA]</scope>
    <source>
        <strain evidence="9 11">CCBAU 53426</strain>
    </source>
</reference>
<dbReference type="GO" id="GO:0008360">
    <property type="term" value="P:regulation of cell shape"/>
    <property type="evidence" value="ECO:0007669"/>
    <property type="project" value="UniProtKB-KW"/>
</dbReference>
<keyword evidence="3" id="KW-0808">Transferase</keyword>
<organism evidence="8 10">
    <name type="scientific">Bradyrhizobium guangzhouense</name>
    <dbReference type="NCBI Taxonomy" id="1325095"/>
    <lineage>
        <taxon>Bacteria</taxon>
        <taxon>Pseudomonadati</taxon>
        <taxon>Pseudomonadota</taxon>
        <taxon>Alphaproteobacteria</taxon>
        <taxon>Hyphomicrobiales</taxon>
        <taxon>Nitrobacteraceae</taxon>
        <taxon>Bradyrhizobium</taxon>
    </lineage>
</organism>
<dbReference type="CDD" id="cd16913">
    <property type="entry name" value="YkuD_like"/>
    <property type="match status" value="1"/>
</dbReference>
<evidence type="ECO:0000256" key="5">
    <source>
        <dbReference type="ARBA" id="ARBA00022984"/>
    </source>
</evidence>